<evidence type="ECO:0000256" key="5">
    <source>
        <dbReference type="ARBA" id="ARBA00050305"/>
    </source>
</evidence>
<dbReference type="GO" id="GO:0016887">
    <property type="term" value="F:ATP hydrolysis activity"/>
    <property type="evidence" value="ECO:0007669"/>
    <property type="project" value="InterPro"/>
</dbReference>
<dbReference type="EMBL" id="CP019688">
    <property type="protein sequence ID" value="AQQ14301.1"/>
    <property type="molecule type" value="Genomic_DNA"/>
</dbReference>
<evidence type="ECO:0000313" key="12">
    <source>
        <dbReference type="EMBL" id="AQQ14301.1"/>
    </source>
</evidence>
<dbReference type="InterPro" id="IPR008995">
    <property type="entry name" value="Mo/tungstate-bd_C_term_dom"/>
</dbReference>
<evidence type="ECO:0000256" key="3">
    <source>
        <dbReference type="ARBA" id="ARBA00022741"/>
    </source>
</evidence>
<sequence>MAAITFDKATLHYPGNPRPTINNMDLAIRDGEFVAVVGPSGSGKSTTLRMVAGLEKLTGGEIYIGDTPASTLAPSKRDVAMVFQSYALYPHMTVAENMAFALKMQNVSKDEQQKRVAEASRLLDLDQYLERLPKALSGGQRQRVAMGRAIVRDPQVFLMDEPLSNLDAKLRVSTRAEISQLQRRLNTTMLYVTHDQTEAMTMADRIAVLEGGDMQQVGSPEELYRTPANTFVATFIGTPSMNMMTGTIEGSEITIGHIRLPLPPLAQQPTSNRVVLGIRPENLEVVSDGQGDTRAAAEYVENFGSDKYVHASIDGLNDLGDFIIRVPNTLRIAAGDAFDLRFDRDFLHLFDAETTARIN</sequence>
<keyword evidence="12" id="KW-0378">Hydrolase</keyword>
<keyword evidence="13" id="KW-1185">Reference proteome</keyword>
<dbReference type="InterPro" id="IPR027417">
    <property type="entry name" value="P-loop_NTPase"/>
</dbReference>
<evidence type="ECO:0000256" key="10">
    <source>
        <dbReference type="ARBA" id="ARBA00082626"/>
    </source>
</evidence>
<evidence type="ECO:0000259" key="11">
    <source>
        <dbReference type="PROSITE" id="PS50893"/>
    </source>
</evidence>
<name>A0A1Q2HTZ2_9CORY</name>
<evidence type="ECO:0000256" key="4">
    <source>
        <dbReference type="ARBA" id="ARBA00022840"/>
    </source>
</evidence>
<dbReference type="SMART" id="SM00382">
    <property type="entry name" value="AAA"/>
    <property type="match status" value="1"/>
</dbReference>
<evidence type="ECO:0000256" key="8">
    <source>
        <dbReference type="ARBA" id="ARBA00072105"/>
    </source>
</evidence>
<dbReference type="Gene3D" id="2.40.50.140">
    <property type="entry name" value="Nucleic acid-binding proteins"/>
    <property type="match status" value="1"/>
</dbReference>
<dbReference type="InterPro" id="IPR047641">
    <property type="entry name" value="ABC_transpr_MalK/UgpC-like"/>
</dbReference>
<dbReference type="CDD" id="cd03301">
    <property type="entry name" value="ABC_MalK_N"/>
    <property type="match status" value="1"/>
</dbReference>
<dbReference type="Proteomes" id="UP000217209">
    <property type="component" value="Chromosome"/>
</dbReference>
<evidence type="ECO:0000256" key="7">
    <source>
        <dbReference type="ARBA" id="ARBA00063658"/>
    </source>
</evidence>
<dbReference type="SUPFAM" id="SSF52540">
    <property type="entry name" value="P-loop containing nucleoside triphosphate hydrolases"/>
    <property type="match status" value="1"/>
</dbReference>
<dbReference type="PROSITE" id="PS50893">
    <property type="entry name" value="ABC_TRANSPORTER_2"/>
    <property type="match status" value="1"/>
</dbReference>
<dbReference type="OrthoDB" id="9802264at2"/>
<accession>A0A1Q2HTZ2</accession>
<keyword evidence="2" id="KW-0813">Transport</keyword>
<evidence type="ECO:0000256" key="6">
    <source>
        <dbReference type="ARBA" id="ARBA00056091"/>
    </source>
</evidence>
<dbReference type="Gene3D" id="2.40.50.100">
    <property type="match status" value="1"/>
</dbReference>
<keyword evidence="4 12" id="KW-0067">ATP-binding</keyword>
<dbReference type="InterPro" id="IPR015855">
    <property type="entry name" value="ABC_transpr_MalK-like"/>
</dbReference>
<evidence type="ECO:0000256" key="9">
    <source>
        <dbReference type="ARBA" id="ARBA00080647"/>
    </source>
</evidence>
<comment type="subcellular location">
    <subcellularLocation>
        <location evidence="1">Cell inner membrane</location>
        <topology evidence="1">Peripheral membrane protein</topology>
        <orientation evidence="1">Cytoplasmic side</orientation>
    </subcellularLocation>
</comment>
<dbReference type="PROSITE" id="PS00211">
    <property type="entry name" value="ABC_TRANSPORTER_1"/>
    <property type="match status" value="1"/>
</dbReference>
<dbReference type="GO" id="GO:0008643">
    <property type="term" value="P:carbohydrate transport"/>
    <property type="evidence" value="ECO:0007669"/>
    <property type="project" value="InterPro"/>
</dbReference>
<dbReference type="InterPro" id="IPR040582">
    <property type="entry name" value="OB_MalK-like"/>
</dbReference>
<reference evidence="12 13" key="1">
    <citation type="submission" date="2016-12" db="EMBL/GenBank/DDBJ databases">
        <authorList>
            <person name="Song W.-J."/>
            <person name="Kurnit D.M."/>
        </authorList>
    </citation>
    <scope>NUCLEOTIDE SEQUENCE [LARGE SCALE GENOMIC DNA]</scope>
    <source>
        <strain evidence="12 13">DSM 30827</strain>
    </source>
</reference>
<comment type="function">
    <text evidence="6">Part of the ABC transporter complex LpqY-SugA-SugB-SugC, which is highly specific for uptake of trehalose. Involved in the recycling of extracellular trehalose released from trehalose-containing molecules synthesized by M.tuberculosis. Trehalose uptake is essential for virulence. Responsible for energy coupling to the transport system.</text>
</comment>
<dbReference type="GO" id="GO:0005524">
    <property type="term" value="F:ATP binding"/>
    <property type="evidence" value="ECO:0007669"/>
    <property type="project" value="UniProtKB-KW"/>
</dbReference>
<proteinExistence type="predicted"/>
<dbReference type="SUPFAM" id="SSF50331">
    <property type="entry name" value="MOP-like"/>
    <property type="match status" value="1"/>
</dbReference>
<gene>
    <name evidence="12" type="primary">ugpC</name>
    <name evidence="12" type="ORF">CGLAU_01550</name>
</gene>
<dbReference type="Pfam" id="PF00005">
    <property type="entry name" value="ABC_tran"/>
    <property type="match status" value="1"/>
</dbReference>
<evidence type="ECO:0000256" key="2">
    <source>
        <dbReference type="ARBA" id="ARBA00022448"/>
    </source>
</evidence>
<dbReference type="FunFam" id="3.40.50.300:FF:000042">
    <property type="entry name" value="Maltose/maltodextrin ABC transporter, ATP-binding protein"/>
    <property type="match status" value="1"/>
</dbReference>
<dbReference type="AlphaFoldDB" id="A0A1Q2HTZ2"/>
<comment type="subunit">
    <text evidence="7">Monomer. Homodimerizes in the presence of ATP. The complex is composed of two ATP-binding proteins (SugC), two transmembrane proteins (SugA and SugB) and a solute-binding protein (LpqY).</text>
</comment>
<dbReference type="InterPro" id="IPR012340">
    <property type="entry name" value="NA-bd_OB-fold"/>
</dbReference>
<dbReference type="GO" id="GO:0055052">
    <property type="term" value="C:ATP-binding cassette (ABC) transporter complex, substrate-binding subunit-containing"/>
    <property type="evidence" value="ECO:0007669"/>
    <property type="project" value="TreeGrafter"/>
</dbReference>
<dbReference type="PANTHER" id="PTHR43875">
    <property type="entry name" value="MALTODEXTRIN IMPORT ATP-BINDING PROTEIN MSMX"/>
    <property type="match status" value="1"/>
</dbReference>
<dbReference type="KEGG" id="cgv:CGLAU_01550"/>
<dbReference type="InterPro" id="IPR003439">
    <property type="entry name" value="ABC_transporter-like_ATP-bd"/>
</dbReference>
<dbReference type="Pfam" id="PF17912">
    <property type="entry name" value="OB_MalK"/>
    <property type="match status" value="1"/>
</dbReference>
<evidence type="ECO:0000313" key="13">
    <source>
        <dbReference type="Proteomes" id="UP000217209"/>
    </source>
</evidence>
<dbReference type="RefSeq" id="WP_095659167.1">
    <property type="nucleotide sequence ID" value="NZ_CALTZW010000011.1"/>
</dbReference>
<protein>
    <recommendedName>
        <fullName evidence="8">Trehalose import ATP-binding protein SugC</fullName>
    </recommendedName>
    <alternativeName>
        <fullName evidence="10">Nucleotide-binding domain of SugABC transporter</fullName>
    </alternativeName>
    <alternativeName>
        <fullName evidence="9">SugABC transporter ATPase SugC</fullName>
    </alternativeName>
</protein>
<dbReference type="InterPro" id="IPR003593">
    <property type="entry name" value="AAA+_ATPase"/>
</dbReference>
<keyword evidence="3" id="KW-0547">Nucleotide-binding</keyword>
<evidence type="ECO:0000256" key="1">
    <source>
        <dbReference type="ARBA" id="ARBA00004515"/>
    </source>
</evidence>
<feature type="domain" description="ABC transporter" evidence="11">
    <location>
        <begin position="4"/>
        <end position="236"/>
    </location>
</feature>
<comment type="catalytic activity">
    <reaction evidence="5">
        <text>alpha,alpha-trehalose(out) + ATP + H2O = alpha,alpha-trehalose(in) + ADP + phosphate + H(+)</text>
        <dbReference type="Rhea" id="RHEA:75203"/>
        <dbReference type="ChEBI" id="CHEBI:15377"/>
        <dbReference type="ChEBI" id="CHEBI:15378"/>
        <dbReference type="ChEBI" id="CHEBI:16551"/>
        <dbReference type="ChEBI" id="CHEBI:30616"/>
        <dbReference type="ChEBI" id="CHEBI:43474"/>
        <dbReference type="ChEBI" id="CHEBI:456216"/>
    </reaction>
</comment>
<dbReference type="InterPro" id="IPR017871">
    <property type="entry name" value="ABC_transporter-like_CS"/>
</dbReference>
<dbReference type="Gene3D" id="3.40.50.300">
    <property type="entry name" value="P-loop containing nucleotide triphosphate hydrolases"/>
    <property type="match status" value="1"/>
</dbReference>
<dbReference type="GO" id="GO:0140359">
    <property type="term" value="F:ABC-type transporter activity"/>
    <property type="evidence" value="ECO:0007669"/>
    <property type="project" value="InterPro"/>
</dbReference>
<dbReference type="NCBIfam" id="NF008653">
    <property type="entry name" value="PRK11650.1"/>
    <property type="match status" value="1"/>
</dbReference>
<dbReference type="PANTHER" id="PTHR43875:SF1">
    <property type="entry name" value="OSMOPROTECTIVE COMPOUNDS UPTAKE ATP-BINDING PROTEIN GGTA"/>
    <property type="match status" value="1"/>
</dbReference>
<organism evidence="12 13">
    <name type="scientific">Corynebacterium glaucum</name>
    <dbReference type="NCBI Taxonomy" id="187491"/>
    <lineage>
        <taxon>Bacteria</taxon>
        <taxon>Bacillati</taxon>
        <taxon>Actinomycetota</taxon>
        <taxon>Actinomycetes</taxon>
        <taxon>Mycobacteriales</taxon>
        <taxon>Corynebacteriaceae</taxon>
        <taxon>Corynebacterium</taxon>
    </lineage>
</organism>